<protein>
    <submittedName>
        <fullName evidence="1">Uncharacterized protein</fullName>
    </submittedName>
</protein>
<dbReference type="Proteomes" id="UP000007014">
    <property type="component" value="Chromosome 15"/>
</dbReference>
<evidence type="ECO:0000313" key="1">
    <source>
        <dbReference type="EMBL" id="BAM81579.1"/>
    </source>
</evidence>
<dbReference type="HOGENOM" id="CLU_853536_0_0_1"/>
<dbReference type="AlphaFoldDB" id="M1V9K4"/>
<proteinExistence type="predicted"/>
<sequence length="326" mass="37964">MLSTEHSILPDRRIRDLRSSVSQNTWKRYHVELMIGRSTALMPESIKTNRKSQHQRRVSVERVTKRTAWALYLPPACCHRESQYVCRGFYAAFRVNTSVLVTRAEAPWQEPMRQRCARQRSLSQKSKQRSFAYFFSVLEKETIGKSHPLVVVVNDAGRAVVRIRRRLAPLTRSYLECENRLCTNAIDEFQTTFAHDEQQYALKQLEKRCVKQGQSLALTHENNLTECHLVRHTHVNALLRWNCIGTQAHEHFPHRDLKAARDIRSCLVLCGASTSIAWSEASREAFRIRCKHFAPIRNTSEQAINDQDSDHWTLAWNQALLPIHRR</sequence>
<reference evidence="1 2" key="1">
    <citation type="journal article" date="2004" name="Nature">
        <title>Genome sequence of the ultrasmall unicellular red alga Cyanidioschyzon merolae 10D.</title>
        <authorList>
            <person name="Matsuzaki M."/>
            <person name="Misumi O."/>
            <person name="Shin-i T."/>
            <person name="Maruyama S."/>
            <person name="Takahara M."/>
            <person name="Miyagishima S."/>
            <person name="Mori T."/>
            <person name="Nishida K."/>
            <person name="Yagisawa F."/>
            <person name="Nishida K."/>
            <person name="Yoshida Y."/>
            <person name="Nishimura Y."/>
            <person name="Nakao S."/>
            <person name="Kobayashi T."/>
            <person name="Momoyama Y."/>
            <person name="Higashiyama T."/>
            <person name="Minoda A."/>
            <person name="Sano M."/>
            <person name="Nomoto H."/>
            <person name="Oishi K."/>
            <person name="Hayashi H."/>
            <person name="Ohta F."/>
            <person name="Nishizaka S."/>
            <person name="Haga S."/>
            <person name="Miura S."/>
            <person name="Morishita T."/>
            <person name="Kabeya Y."/>
            <person name="Terasawa K."/>
            <person name="Suzuki Y."/>
            <person name="Ishii Y."/>
            <person name="Asakawa S."/>
            <person name="Takano H."/>
            <person name="Ohta N."/>
            <person name="Kuroiwa H."/>
            <person name="Tanaka K."/>
            <person name="Shimizu N."/>
            <person name="Sugano S."/>
            <person name="Sato N."/>
            <person name="Nozaki H."/>
            <person name="Ogasawara N."/>
            <person name="Kohara Y."/>
            <person name="Kuroiwa T."/>
        </authorList>
    </citation>
    <scope>NUCLEOTIDE SEQUENCE [LARGE SCALE GENOMIC DNA]</scope>
    <source>
        <strain evidence="1 2">10D</strain>
    </source>
</reference>
<dbReference type="GeneID" id="16995713"/>
<dbReference type="EMBL" id="AP006497">
    <property type="protein sequence ID" value="BAM81579.1"/>
    <property type="molecule type" value="Genomic_DNA"/>
</dbReference>
<name>M1V9K4_CYAM1</name>
<evidence type="ECO:0000313" key="2">
    <source>
        <dbReference type="Proteomes" id="UP000007014"/>
    </source>
</evidence>
<accession>M1V9K4</accession>
<organism evidence="1 2">
    <name type="scientific">Cyanidioschyzon merolae (strain NIES-3377 / 10D)</name>
    <name type="common">Unicellular red alga</name>
    <dbReference type="NCBI Taxonomy" id="280699"/>
    <lineage>
        <taxon>Eukaryota</taxon>
        <taxon>Rhodophyta</taxon>
        <taxon>Bangiophyceae</taxon>
        <taxon>Cyanidiales</taxon>
        <taxon>Cyanidiaceae</taxon>
        <taxon>Cyanidioschyzon</taxon>
    </lineage>
</organism>
<dbReference type="KEGG" id="cme:CYME_CMO230C"/>
<dbReference type="RefSeq" id="XP_005537615.1">
    <property type="nucleotide sequence ID" value="XM_005537558.1"/>
</dbReference>
<reference evidence="1 2" key="2">
    <citation type="journal article" date="2007" name="BMC Biol.">
        <title>A 100%-complete sequence reveals unusually simple genomic features in the hot-spring red alga Cyanidioschyzon merolae.</title>
        <authorList>
            <person name="Nozaki H."/>
            <person name="Takano H."/>
            <person name="Misumi O."/>
            <person name="Terasawa K."/>
            <person name="Matsuzaki M."/>
            <person name="Maruyama S."/>
            <person name="Nishida K."/>
            <person name="Yagisawa F."/>
            <person name="Yoshida Y."/>
            <person name="Fujiwara T."/>
            <person name="Takio S."/>
            <person name="Tamura K."/>
            <person name="Chung S.J."/>
            <person name="Nakamura S."/>
            <person name="Kuroiwa H."/>
            <person name="Tanaka K."/>
            <person name="Sato N."/>
            <person name="Kuroiwa T."/>
        </authorList>
    </citation>
    <scope>NUCLEOTIDE SEQUENCE [LARGE SCALE GENOMIC DNA]</scope>
    <source>
        <strain evidence="1 2">10D</strain>
    </source>
</reference>
<keyword evidence="2" id="KW-1185">Reference proteome</keyword>
<dbReference type="Gramene" id="CMO230CT">
    <property type="protein sequence ID" value="CMO230CT"/>
    <property type="gene ID" value="CMO230C"/>
</dbReference>
<gene>
    <name evidence="1" type="ORF">CYME_CMO230C</name>
</gene>